<dbReference type="GO" id="GO:0003964">
    <property type="term" value="F:RNA-directed DNA polymerase activity"/>
    <property type="evidence" value="ECO:0007669"/>
    <property type="project" value="UniProtKB-KW"/>
</dbReference>
<protein>
    <submittedName>
        <fullName evidence="2">Reverse transcriptase domain-containing protein</fullName>
    </submittedName>
</protein>
<reference evidence="2" key="1">
    <citation type="journal article" date="2022" name="Int. J. Mol. Sci.">
        <title>Draft Genome of Tanacetum Coccineum: Genomic Comparison of Closely Related Tanacetum-Family Plants.</title>
        <authorList>
            <person name="Yamashiro T."/>
            <person name="Shiraishi A."/>
            <person name="Nakayama K."/>
            <person name="Satake H."/>
        </authorList>
    </citation>
    <scope>NUCLEOTIDE SEQUENCE</scope>
</reference>
<dbReference type="Proteomes" id="UP001151760">
    <property type="component" value="Unassembled WGS sequence"/>
</dbReference>
<name>A0ABQ5IH94_9ASTR</name>
<keyword evidence="2" id="KW-0695">RNA-directed DNA polymerase</keyword>
<accession>A0ABQ5IH94</accession>
<comment type="caution">
    <text evidence="2">The sequence shown here is derived from an EMBL/GenBank/DDBJ whole genome shotgun (WGS) entry which is preliminary data.</text>
</comment>
<reference evidence="2" key="2">
    <citation type="submission" date="2022-01" db="EMBL/GenBank/DDBJ databases">
        <authorList>
            <person name="Yamashiro T."/>
            <person name="Shiraishi A."/>
            <person name="Satake H."/>
            <person name="Nakayama K."/>
        </authorList>
    </citation>
    <scope>NUCLEOTIDE SEQUENCE</scope>
</reference>
<sequence length="122" mass="14313">MAYGMSWTELKKLRTSAFMSWFNPIEEIQRMEHELWNLKVKDFDISAYTQRFHELVQLCPEMVPTKRKKIEAYIRGLTDNIKGIVIGSKPTSLNEVVRMAHALMEQKAQARTERIAEGNKRK</sequence>
<evidence type="ECO:0000259" key="1">
    <source>
        <dbReference type="Pfam" id="PF19259"/>
    </source>
</evidence>
<proteinExistence type="predicted"/>
<evidence type="ECO:0000313" key="2">
    <source>
        <dbReference type="EMBL" id="GJT98648.1"/>
    </source>
</evidence>
<keyword evidence="3" id="KW-1185">Reference proteome</keyword>
<keyword evidence="2" id="KW-0548">Nucleotidyltransferase</keyword>
<dbReference type="EMBL" id="BQNB010020696">
    <property type="protein sequence ID" value="GJT98648.1"/>
    <property type="molecule type" value="Genomic_DNA"/>
</dbReference>
<dbReference type="InterPro" id="IPR045358">
    <property type="entry name" value="Ty3_capsid"/>
</dbReference>
<evidence type="ECO:0000313" key="3">
    <source>
        <dbReference type="Proteomes" id="UP001151760"/>
    </source>
</evidence>
<keyword evidence="2" id="KW-0808">Transferase</keyword>
<organism evidence="2 3">
    <name type="scientific">Tanacetum coccineum</name>
    <dbReference type="NCBI Taxonomy" id="301880"/>
    <lineage>
        <taxon>Eukaryota</taxon>
        <taxon>Viridiplantae</taxon>
        <taxon>Streptophyta</taxon>
        <taxon>Embryophyta</taxon>
        <taxon>Tracheophyta</taxon>
        <taxon>Spermatophyta</taxon>
        <taxon>Magnoliopsida</taxon>
        <taxon>eudicotyledons</taxon>
        <taxon>Gunneridae</taxon>
        <taxon>Pentapetalae</taxon>
        <taxon>asterids</taxon>
        <taxon>campanulids</taxon>
        <taxon>Asterales</taxon>
        <taxon>Asteraceae</taxon>
        <taxon>Asteroideae</taxon>
        <taxon>Anthemideae</taxon>
        <taxon>Anthemidinae</taxon>
        <taxon>Tanacetum</taxon>
    </lineage>
</organism>
<dbReference type="Pfam" id="PF19259">
    <property type="entry name" value="Ty3_capsid"/>
    <property type="match status" value="1"/>
</dbReference>
<feature type="domain" description="Ty3 transposon capsid-like protein" evidence="1">
    <location>
        <begin position="16"/>
        <end position="102"/>
    </location>
</feature>
<gene>
    <name evidence="2" type="ORF">Tco_1094166</name>
</gene>